<protein>
    <submittedName>
        <fullName evidence="1">Uncharacterized protein</fullName>
    </submittedName>
</protein>
<dbReference type="RefSeq" id="WP_200593380.1">
    <property type="nucleotide sequence ID" value="NZ_JAEPBG010000006.1"/>
</dbReference>
<dbReference type="AlphaFoldDB" id="A0A934SVM3"/>
<evidence type="ECO:0000313" key="2">
    <source>
        <dbReference type="Proteomes" id="UP000622890"/>
    </source>
</evidence>
<reference evidence="1" key="1">
    <citation type="submission" date="2021-01" db="EMBL/GenBank/DDBJ databases">
        <title>Genome sequence of strain Noviherbaspirillum sp. DKR-6.</title>
        <authorList>
            <person name="Chaudhary D.K."/>
        </authorList>
    </citation>
    <scope>NUCLEOTIDE SEQUENCE</scope>
    <source>
        <strain evidence="1">DKR-6</strain>
    </source>
</reference>
<name>A0A934SVM3_9BURK</name>
<dbReference type="EMBL" id="JAEPBG010000006">
    <property type="protein sequence ID" value="MBK4736188.1"/>
    <property type="molecule type" value="Genomic_DNA"/>
</dbReference>
<dbReference type="Proteomes" id="UP000622890">
    <property type="component" value="Unassembled WGS sequence"/>
</dbReference>
<evidence type="ECO:0000313" key="1">
    <source>
        <dbReference type="EMBL" id="MBK4736188.1"/>
    </source>
</evidence>
<sequence>MTVFECAQLANGEGQANHSRWYQRYTGLSEQFAHTAMATKKRTDNTSTERSERLNENIKAAGGAGFMVRFPTAEEFGRLQDLIAWGYGTNRNDVLRKLVADKHAAMRKKRSP</sequence>
<comment type="caution">
    <text evidence="1">The sequence shown here is derived from an EMBL/GenBank/DDBJ whole genome shotgun (WGS) entry which is preliminary data.</text>
</comment>
<gene>
    <name evidence="1" type="ORF">JJB74_16315</name>
</gene>
<accession>A0A934SVM3</accession>
<organism evidence="1 2">
    <name type="scientific">Noviherbaspirillum pedocola</name>
    <dbReference type="NCBI Taxonomy" id="2801341"/>
    <lineage>
        <taxon>Bacteria</taxon>
        <taxon>Pseudomonadati</taxon>
        <taxon>Pseudomonadota</taxon>
        <taxon>Betaproteobacteria</taxon>
        <taxon>Burkholderiales</taxon>
        <taxon>Oxalobacteraceae</taxon>
        <taxon>Noviherbaspirillum</taxon>
    </lineage>
</organism>
<keyword evidence="2" id="KW-1185">Reference proteome</keyword>
<proteinExistence type="predicted"/>